<proteinExistence type="predicted"/>
<comment type="caution">
    <text evidence="2">The sequence shown here is derived from an EMBL/GenBank/DDBJ whole genome shotgun (WGS) entry which is preliminary data.</text>
</comment>
<dbReference type="PANTHER" id="PTHR33414">
    <property type="entry name" value="PROTEIN PLASTID MOVEMENT IMPAIRED 1-RELATED 1"/>
    <property type="match status" value="1"/>
</dbReference>
<dbReference type="PANTHER" id="PTHR33414:SF1">
    <property type="entry name" value="PROTEIN PLASTID MOVEMENT IMPAIRED 1-RELATED 1"/>
    <property type="match status" value="1"/>
</dbReference>
<feature type="non-terminal residue" evidence="2">
    <location>
        <position position="221"/>
    </location>
</feature>
<name>S8DPE1_9LAMI</name>
<keyword evidence="3" id="KW-1185">Reference proteome</keyword>
<organism evidence="2 3">
    <name type="scientific">Genlisea aurea</name>
    <dbReference type="NCBI Taxonomy" id="192259"/>
    <lineage>
        <taxon>Eukaryota</taxon>
        <taxon>Viridiplantae</taxon>
        <taxon>Streptophyta</taxon>
        <taxon>Embryophyta</taxon>
        <taxon>Tracheophyta</taxon>
        <taxon>Spermatophyta</taxon>
        <taxon>Magnoliopsida</taxon>
        <taxon>eudicotyledons</taxon>
        <taxon>Gunneridae</taxon>
        <taxon>Pentapetalae</taxon>
        <taxon>asterids</taxon>
        <taxon>lamiids</taxon>
        <taxon>Lamiales</taxon>
        <taxon>Lentibulariaceae</taxon>
        <taxon>Genlisea</taxon>
    </lineage>
</organism>
<accession>S8DPE1</accession>
<dbReference type="OrthoDB" id="2019483at2759"/>
<gene>
    <name evidence="2" type="ORF">M569_13158</name>
</gene>
<evidence type="ECO:0000313" key="3">
    <source>
        <dbReference type="Proteomes" id="UP000015453"/>
    </source>
</evidence>
<evidence type="ECO:0000313" key="2">
    <source>
        <dbReference type="EMBL" id="EPS61637.1"/>
    </source>
</evidence>
<protein>
    <recommendedName>
        <fullName evidence="1">C2 NT-type domain-containing protein</fullName>
    </recommendedName>
</protein>
<feature type="domain" description="C2 NT-type" evidence="1">
    <location>
        <begin position="71"/>
        <end position="220"/>
    </location>
</feature>
<dbReference type="EMBL" id="AUSU01006691">
    <property type="protein sequence ID" value="EPS61637.1"/>
    <property type="molecule type" value="Genomic_DNA"/>
</dbReference>
<dbReference type="InterPro" id="IPR019448">
    <property type="entry name" value="NT-C2"/>
</dbReference>
<sequence>GKEICSICLRRDVEEIGKALHLHRSQETSSDSVECLHQTAVERSISNVSIRDAVHKEKKASKWNWKPLKSLIHFGSHRLNCDFFLHIHAIEGLPPDFENSSFCVTWKRKADISRTQPAKVRSGVAEFEETLVHQCRVRCAAVGPHRALRYESKQFLLRPVVIEAPSLDIGKHWIDLSRLLPLTLDELDEEDRSSGKWTTNFRLSGKAKAAFLNVTFGFSLA</sequence>
<dbReference type="InterPro" id="IPR039614">
    <property type="entry name" value="PMI1-like"/>
</dbReference>
<dbReference type="Proteomes" id="UP000015453">
    <property type="component" value="Unassembled WGS sequence"/>
</dbReference>
<dbReference type="AlphaFoldDB" id="S8DPE1"/>
<feature type="non-terminal residue" evidence="2">
    <location>
        <position position="1"/>
    </location>
</feature>
<evidence type="ECO:0000259" key="1">
    <source>
        <dbReference type="PROSITE" id="PS51840"/>
    </source>
</evidence>
<dbReference type="Pfam" id="PF10358">
    <property type="entry name" value="NT-C2"/>
    <property type="match status" value="1"/>
</dbReference>
<reference evidence="2 3" key="1">
    <citation type="journal article" date="2013" name="BMC Genomics">
        <title>The miniature genome of a carnivorous plant Genlisea aurea contains a low number of genes and short non-coding sequences.</title>
        <authorList>
            <person name="Leushkin E.V."/>
            <person name="Sutormin R.A."/>
            <person name="Nabieva E.R."/>
            <person name="Penin A.A."/>
            <person name="Kondrashov A.S."/>
            <person name="Logacheva M.D."/>
        </authorList>
    </citation>
    <scope>NUCLEOTIDE SEQUENCE [LARGE SCALE GENOMIC DNA]</scope>
</reference>
<dbReference type="PROSITE" id="PS51840">
    <property type="entry name" value="C2_NT"/>
    <property type="match status" value="1"/>
</dbReference>